<feature type="compositionally biased region" description="Low complexity" evidence="2">
    <location>
        <begin position="150"/>
        <end position="160"/>
    </location>
</feature>
<dbReference type="InterPro" id="IPR011990">
    <property type="entry name" value="TPR-like_helical_dom_sf"/>
</dbReference>
<dbReference type="PANTHER" id="PTHR12558:SF13">
    <property type="entry name" value="CELL DIVISION CYCLE PROTEIN 27 HOMOLOG"/>
    <property type="match status" value="1"/>
</dbReference>
<protein>
    <recommendedName>
        <fullName evidence="6">Aerotolerance regulator BatC</fullName>
    </recommendedName>
</protein>
<evidence type="ECO:0000256" key="3">
    <source>
        <dbReference type="SAM" id="SignalP"/>
    </source>
</evidence>
<proteinExistence type="predicted"/>
<name>A0AAW3FHE5_9BACT</name>
<dbReference type="Gene3D" id="1.25.40.10">
    <property type="entry name" value="Tetratricopeptide repeat domain"/>
    <property type="match status" value="2"/>
</dbReference>
<dbReference type="Pfam" id="PF00515">
    <property type="entry name" value="TPR_1"/>
    <property type="match status" value="1"/>
</dbReference>
<reference evidence="4 5" key="1">
    <citation type="submission" date="2014-07" db="EMBL/GenBank/DDBJ databases">
        <authorList>
            <person name="McCorrison J."/>
            <person name="Sanka R."/>
            <person name="Torralba M."/>
            <person name="Gillis M."/>
            <person name="Haft D.H."/>
            <person name="Methe B."/>
            <person name="Sutton G."/>
            <person name="Nelson K.E."/>
        </authorList>
    </citation>
    <scope>NUCLEOTIDE SEQUENCE [LARGE SCALE GENOMIC DNA]</scope>
    <source>
        <strain evidence="4 5">DNF00424</strain>
    </source>
</reference>
<dbReference type="SUPFAM" id="SSF48452">
    <property type="entry name" value="TPR-like"/>
    <property type="match status" value="1"/>
</dbReference>
<dbReference type="PANTHER" id="PTHR12558">
    <property type="entry name" value="CELL DIVISION CYCLE 16,23,27"/>
    <property type="match status" value="1"/>
</dbReference>
<evidence type="ECO:0000256" key="2">
    <source>
        <dbReference type="SAM" id="MobiDB-lite"/>
    </source>
</evidence>
<evidence type="ECO:0000256" key="1">
    <source>
        <dbReference type="PROSITE-ProRule" id="PRU00339"/>
    </source>
</evidence>
<sequence length="222" mass="25824">MIRRCYVILCMLMFFLTINSQTVNQLIRVGNKQYSQKDYVHAEISYRKVLNKDNNNIVACYNLARTLQAQNKDSEAKILYEKVIKLKEASSARVSSYYNLGTLLQKEKNYGGAIETYKNVLRIDPNHNKARYNLELCKKQQQQKKKHSAGGRNKSNNNQKKNQKRNGDNKNGESNQAKNRNSMSRDNAQQLLNAAMQQEKETQERLSKAMKQPSDRKLDKNW</sequence>
<dbReference type="SMART" id="SM00028">
    <property type="entry name" value="TPR"/>
    <property type="match status" value="3"/>
</dbReference>
<feature type="compositionally biased region" description="Polar residues" evidence="2">
    <location>
        <begin position="173"/>
        <end position="186"/>
    </location>
</feature>
<evidence type="ECO:0008006" key="6">
    <source>
        <dbReference type="Google" id="ProtNLM"/>
    </source>
</evidence>
<feature type="chain" id="PRO_5043340943" description="Aerotolerance regulator BatC" evidence="3">
    <location>
        <begin position="21"/>
        <end position="222"/>
    </location>
</feature>
<gene>
    <name evidence="4" type="ORF">HMPREF2132_01520</name>
</gene>
<dbReference type="Pfam" id="PF13181">
    <property type="entry name" value="TPR_8"/>
    <property type="match status" value="1"/>
</dbReference>
<keyword evidence="1" id="KW-0802">TPR repeat</keyword>
<dbReference type="AlphaFoldDB" id="A0AAW3FHE5"/>
<accession>A0AAW3FHE5</accession>
<comment type="caution">
    <text evidence="4">The sequence shown here is derived from an EMBL/GenBank/DDBJ whole genome shotgun (WGS) entry which is preliminary data.</text>
</comment>
<keyword evidence="3" id="KW-0732">Signal</keyword>
<feature type="compositionally biased region" description="Low complexity" evidence="2">
    <location>
        <begin position="187"/>
        <end position="197"/>
    </location>
</feature>
<evidence type="ECO:0000313" key="4">
    <source>
        <dbReference type="EMBL" id="KGF30061.1"/>
    </source>
</evidence>
<dbReference type="RefSeq" id="WP_036868360.1">
    <property type="nucleotide sequence ID" value="NZ_JRNJ01000021.1"/>
</dbReference>
<evidence type="ECO:0000313" key="5">
    <source>
        <dbReference type="Proteomes" id="UP000029533"/>
    </source>
</evidence>
<dbReference type="Proteomes" id="UP000029533">
    <property type="component" value="Unassembled WGS sequence"/>
</dbReference>
<feature type="signal peptide" evidence="3">
    <location>
        <begin position="1"/>
        <end position="20"/>
    </location>
</feature>
<dbReference type="PROSITE" id="PS50005">
    <property type="entry name" value="TPR"/>
    <property type="match status" value="1"/>
</dbReference>
<feature type="compositionally biased region" description="Basic and acidic residues" evidence="2">
    <location>
        <begin position="198"/>
        <end position="222"/>
    </location>
</feature>
<dbReference type="InterPro" id="IPR019734">
    <property type="entry name" value="TPR_rpt"/>
</dbReference>
<feature type="repeat" description="TPR" evidence="1">
    <location>
        <begin position="94"/>
        <end position="127"/>
    </location>
</feature>
<feature type="region of interest" description="Disordered" evidence="2">
    <location>
        <begin position="139"/>
        <end position="222"/>
    </location>
</feature>
<organism evidence="4 5">
    <name type="scientific">Prevotella histicola JCM 15637 = DNF00424</name>
    <dbReference type="NCBI Taxonomy" id="1236504"/>
    <lineage>
        <taxon>Bacteria</taxon>
        <taxon>Pseudomonadati</taxon>
        <taxon>Bacteroidota</taxon>
        <taxon>Bacteroidia</taxon>
        <taxon>Bacteroidales</taxon>
        <taxon>Prevotellaceae</taxon>
        <taxon>Prevotella</taxon>
    </lineage>
</organism>
<dbReference type="EMBL" id="JRNJ01000021">
    <property type="protein sequence ID" value="KGF30061.1"/>
    <property type="molecule type" value="Genomic_DNA"/>
</dbReference>
<dbReference type="PROSITE" id="PS50293">
    <property type="entry name" value="TPR_REGION"/>
    <property type="match status" value="1"/>
</dbReference>